<organism evidence="1 2">
    <name type="scientific">Liparis tanakae</name>
    <name type="common">Tanaka's snailfish</name>
    <dbReference type="NCBI Taxonomy" id="230148"/>
    <lineage>
        <taxon>Eukaryota</taxon>
        <taxon>Metazoa</taxon>
        <taxon>Chordata</taxon>
        <taxon>Craniata</taxon>
        <taxon>Vertebrata</taxon>
        <taxon>Euteleostomi</taxon>
        <taxon>Actinopterygii</taxon>
        <taxon>Neopterygii</taxon>
        <taxon>Teleostei</taxon>
        <taxon>Neoteleostei</taxon>
        <taxon>Acanthomorphata</taxon>
        <taxon>Eupercaria</taxon>
        <taxon>Perciformes</taxon>
        <taxon>Cottioidei</taxon>
        <taxon>Cottales</taxon>
        <taxon>Liparidae</taxon>
        <taxon>Liparis</taxon>
    </lineage>
</organism>
<protein>
    <submittedName>
        <fullName evidence="1">Uncharacterized protein</fullName>
    </submittedName>
</protein>
<name>A0A4Z2G053_9TELE</name>
<dbReference type="EMBL" id="SRLO01000780">
    <property type="protein sequence ID" value="TNN46641.1"/>
    <property type="molecule type" value="Genomic_DNA"/>
</dbReference>
<proteinExistence type="predicted"/>
<dbReference type="AlphaFoldDB" id="A0A4Z2G053"/>
<accession>A0A4Z2G053</accession>
<comment type="caution">
    <text evidence="1">The sequence shown here is derived from an EMBL/GenBank/DDBJ whole genome shotgun (WGS) entry which is preliminary data.</text>
</comment>
<sequence>MPNRVWKEPILPAEVGFRGSTAASTRTLLQGSGSKARLKGKSLQLGLNMYQPTLDSNHHLYR</sequence>
<reference evidence="1 2" key="1">
    <citation type="submission" date="2019-03" db="EMBL/GenBank/DDBJ databases">
        <title>First draft genome of Liparis tanakae, snailfish: a comprehensive survey of snailfish specific genes.</title>
        <authorList>
            <person name="Kim W."/>
            <person name="Song I."/>
            <person name="Jeong J.-H."/>
            <person name="Kim D."/>
            <person name="Kim S."/>
            <person name="Ryu S."/>
            <person name="Song J.Y."/>
            <person name="Lee S.K."/>
        </authorList>
    </citation>
    <scope>NUCLEOTIDE SEQUENCE [LARGE SCALE GENOMIC DNA]</scope>
    <source>
        <tissue evidence="1">Muscle</tissue>
    </source>
</reference>
<gene>
    <name evidence="1" type="ORF">EYF80_043174</name>
</gene>
<evidence type="ECO:0000313" key="1">
    <source>
        <dbReference type="EMBL" id="TNN46641.1"/>
    </source>
</evidence>
<keyword evidence="2" id="KW-1185">Reference proteome</keyword>
<evidence type="ECO:0000313" key="2">
    <source>
        <dbReference type="Proteomes" id="UP000314294"/>
    </source>
</evidence>
<dbReference type="Proteomes" id="UP000314294">
    <property type="component" value="Unassembled WGS sequence"/>
</dbReference>